<feature type="region of interest" description="Disordered" evidence="1">
    <location>
        <begin position="428"/>
        <end position="456"/>
    </location>
</feature>
<dbReference type="InterPro" id="IPR001810">
    <property type="entry name" value="F-box_dom"/>
</dbReference>
<dbReference type="SUPFAM" id="SSF52047">
    <property type="entry name" value="RNI-like"/>
    <property type="match status" value="1"/>
</dbReference>
<accession>A0A6A6V0G4</accession>
<evidence type="ECO:0000313" key="4">
    <source>
        <dbReference type="Proteomes" id="UP000799440"/>
    </source>
</evidence>
<dbReference type="PROSITE" id="PS50181">
    <property type="entry name" value="FBOX"/>
    <property type="match status" value="1"/>
</dbReference>
<feature type="region of interest" description="Disordered" evidence="1">
    <location>
        <begin position="489"/>
        <end position="527"/>
    </location>
</feature>
<gene>
    <name evidence="3" type="ORF">M011DRAFT_471262</name>
</gene>
<reference evidence="3" key="1">
    <citation type="journal article" date="2020" name="Stud. Mycol.">
        <title>101 Dothideomycetes genomes: a test case for predicting lifestyles and emergence of pathogens.</title>
        <authorList>
            <person name="Haridas S."/>
            <person name="Albert R."/>
            <person name="Binder M."/>
            <person name="Bloem J."/>
            <person name="Labutti K."/>
            <person name="Salamov A."/>
            <person name="Andreopoulos B."/>
            <person name="Baker S."/>
            <person name="Barry K."/>
            <person name="Bills G."/>
            <person name="Bluhm B."/>
            <person name="Cannon C."/>
            <person name="Castanera R."/>
            <person name="Culley D."/>
            <person name="Daum C."/>
            <person name="Ezra D."/>
            <person name="Gonzalez J."/>
            <person name="Henrissat B."/>
            <person name="Kuo A."/>
            <person name="Liang C."/>
            <person name="Lipzen A."/>
            <person name="Lutzoni F."/>
            <person name="Magnuson J."/>
            <person name="Mondo S."/>
            <person name="Nolan M."/>
            <person name="Ohm R."/>
            <person name="Pangilinan J."/>
            <person name="Park H.-J."/>
            <person name="Ramirez L."/>
            <person name="Alfaro M."/>
            <person name="Sun H."/>
            <person name="Tritt A."/>
            <person name="Yoshinaga Y."/>
            <person name="Zwiers L.-H."/>
            <person name="Turgeon B."/>
            <person name="Goodwin S."/>
            <person name="Spatafora J."/>
            <person name="Crous P."/>
            <person name="Grigoriev I."/>
        </authorList>
    </citation>
    <scope>NUCLEOTIDE SEQUENCE</scope>
    <source>
        <strain evidence="3">CBS 119925</strain>
    </source>
</reference>
<proteinExistence type="predicted"/>
<evidence type="ECO:0000313" key="3">
    <source>
        <dbReference type="EMBL" id="KAF2743503.1"/>
    </source>
</evidence>
<dbReference type="SUPFAM" id="SSF81383">
    <property type="entry name" value="F-box domain"/>
    <property type="match status" value="1"/>
</dbReference>
<sequence>MAPSTLTSLPMELICMVASHLSTSEYGSLRLTCKHVESQLFADFTKEFFTKRQFMLTHFSLKTLVDISKHPTFKKRLTHVILGMELFAAQPGDSTQREKLDRYRDGYNDQVFLLNTGMDRELLTEAFKNLENLQAVGLRDYSAAGRKRDGTGWHSYGLTTIRTETGFYLDTRCRTDNGASFYPRYLQILLYALGKANSSPRAIEAIFRTVHSYNMGPDLHIPDFVEPIIQPVLQQLQSLDLKVNLREDVGQNTYHQTYQPHACYGLNLRKFLGRLSNLTHLRLNFRPYQAAETDSFLQWFSRMPDQNTTDTGAATTTATVSYLPPPILLPHLRKLDLGSLDVEWHALCAVVEKYASSLEGLSLWRVQLVPLGGNLTGPRPMHWRFFFWSLAQIPRLQLKELMVGMVKQCVAEPNRSLASIHVGFKPPALQPTDYPNSMRNDDDDNDKEVPTEEEWSKCDPRVEYKNINSLQGVLEELASRLVVNWPKERPSVPIHVDSNSDEDEDEDGSQDDEEGDEDFDVDEDSEIDVAAMLMV</sequence>
<dbReference type="Proteomes" id="UP000799440">
    <property type="component" value="Unassembled WGS sequence"/>
</dbReference>
<dbReference type="Pfam" id="PF00646">
    <property type="entry name" value="F-box"/>
    <property type="match status" value="1"/>
</dbReference>
<dbReference type="OrthoDB" id="5279008at2759"/>
<dbReference type="SUPFAM" id="SSF48371">
    <property type="entry name" value="ARM repeat"/>
    <property type="match status" value="1"/>
</dbReference>
<keyword evidence="4" id="KW-1185">Reference proteome</keyword>
<feature type="domain" description="F-box" evidence="2">
    <location>
        <begin position="3"/>
        <end position="52"/>
    </location>
</feature>
<organism evidence="3 4">
    <name type="scientific">Sporormia fimetaria CBS 119925</name>
    <dbReference type="NCBI Taxonomy" id="1340428"/>
    <lineage>
        <taxon>Eukaryota</taxon>
        <taxon>Fungi</taxon>
        <taxon>Dikarya</taxon>
        <taxon>Ascomycota</taxon>
        <taxon>Pezizomycotina</taxon>
        <taxon>Dothideomycetes</taxon>
        <taxon>Pleosporomycetidae</taxon>
        <taxon>Pleosporales</taxon>
        <taxon>Sporormiaceae</taxon>
        <taxon>Sporormia</taxon>
    </lineage>
</organism>
<evidence type="ECO:0000259" key="2">
    <source>
        <dbReference type="PROSITE" id="PS50181"/>
    </source>
</evidence>
<feature type="compositionally biased region" description="Acidic residues" evidence="1">
    <location>
        <begin position="499"/>
        <end position="527"/>
    </location>
</feature>
<protein>
    <recommendedName>
        <fullName evidence="2">F-box domain-containing protein</fullName>
    </recommendedName>
</protein>
<evidence type="ECO:0000256" key="1">
    <source>
        <dbReference type="SAM" id="MobiDB-lite"/>
    </source>
</evidence>
<dbReference type="AlphaFoldDB" id="A0A6A6V0G4"/>
<dbReference type="EMBL" id="MU006596">
    <property type="protein sequence ID" value="KAF2743503.1"/>
    <property type="molecule type" value="Genomic_DNA"/>
</dbReference>
<dbReference type="InterPro" id="IPR016024">
    <property type="entry name" value="ARM-type_fold"/>
</dbReference>
<feature type="compositionally biased region" description="Basic and acidic residues" evidence="1">
    <location>
        <begin position="447"/>
        <end position="456"/>
    </location>
</feature>
<name>A0A6A6V0G4_9PLEO</name>
<dbReference type="InterPro" id="IPR036047">
    <property type="entry name" value="F-box-like_dom_sf"/>
</dbReference>